<evidence type="ECO:0000256" key="7">
    <source>
        <dbReference type="ARBA" id="ARBA00023002"/>
    </source>
</evidence>
<dbReference type="InterPro" id="IPR016156">
    <property type="entry name" value="FAD/NAD-linked_Rdtase_dimer_sf"/>
</dbReference>
<gene>
    <name evidence="11" type="ORF">BdWA1_002586</name>
</gene>
<evidence type="ECO:0000313" key="12">
    <source>
        <dbReference type="Proteomes" id="UP001214638"/>
    </source>
</evidence>
<evidence type="ECO:0000313" key="11">
    <source>
        <dbReference type="EMBL" id="KAK2195988.1"/>
    </source>
</evidence>
<keyword evidence="3" id="KW-0285">Flavoprotein</keyword>
<keyword evidence="7" id="KW-0560">Oxidoreductase</keyword>
<dbReference type="CDD" id="cd03478">
    <property type="entry name" value="Rieske_AIFL_N"/>
    <property type="match status" value="1"/>
</dbReference>
<evidence type="ECO:0000256" key="9">
    <source>
        <dbReference type="ARBA" id="ARBA00023014"/>
    </source>
</evidence>
<keyword evidence="6" id="KW-0274">FAD</keyword>
<dbReference type="Pfam" id="PF00355">
    <property type="entry name" value="Rieske"/>
    <property type="match status" value="1"/>
</dbReference>
<dbReference type="EMBL" id="JALLKP010000003">
    <property type="protein sequence ID" value="KAK2195988.1"/>
    <property type="molecule type" value="Genomic_DNA"/>
</dbReference>
<accession>A0AAD9PKF0</accession>
<dbReference type="PANTHER" id="PTHR43557">
    <property type="entry name" value="APOPTOSIS-INDUCING FACTOR 1"/>
    <property type="match status" value="1"/>
</dbReference>
<name>A0AAD9PKF0_9APIC</name>
<reference evidence="11" key="1">
    <citation type="journal article" date="2023" name="Nat. Microbiol.">
        <title>Babesia duncani multi-omics identifies virulence factors and drug targets.</title>
        <authorList>
            <person name="Singh P."/>
            <person name="Lonardi S."/>
            <person name="Liang Q."/>
            <person name="Vydyam P."/>
            <person name="Khabirova E."/>
            <person name="Fang T."/>
            <person name="Gihaz S."/>
            <person name="Thekkiniath J."/>
            <person name="Munshi M."/>
            <person name="Abel S."/>
            <person name="Ciampossin L."/>
            <person name="Batugedara G."/>
            <person name="Gupta M."/>
            <person name="Lu X.M."/>
            <person name="Lenz T."/>
            <person name="Chakravarty S."/>
            <person name="Cornillot E."/>
            <person name="Hu Y."/>
            <person name="Ma W."/>
            <person name="Gonzalez L.M."/>
            <person name="Sanchez S."/>
            <person name="Estrada K."/>
            <person name="Sanchez-Flores A."/>
            <person name="Montero E."/>
            <person name="Harb O.S."/>
            <person name="Le Roch K.G."/>
            <person name="Mamoun C.B."/>
        </authorList>
    </citation>
    <scope>NUCLEOTIDE SEQUENCE</scope>
    <source>
        <strain evidence="11">WA1</strain>
    </source>
</reference>
<dbReference type="GeneID" id="94336883"/>
<keyword evidence="9" id="KW-0411">Iron-sulfur</keyword>
<dbReference type="InterPro" id="IPR036922">
    <property type="entry name" value="Rieske_2Fe-2S_sf"/>
</dbReference>
<sequence>MNINRWLSRRFEYFKRALFKIRNGRYINNNLLIQSNKNLGYSALFFALSTLGTLGLHYNHGYTLCNTLEKVKLCDASSLKDGDMLEVRVHDGKDILLVSKIKGKFYCTGFKCPHYGAPLVEGACTDEYIICPWHNAKFRFRDGECVNGPCYDSIPTYNVVIENGIVYAFIPPYPLEDQRDPTRKKTAGGDDQVFVIVGGGAAGHSAAETLRNQGFNGRIIIYGEESYLPYYRPHLTKKIEKVPYEQVALEQALRPPQFYRNNKIEFNSGKRVVDIDDNAHTVTLNDGTKIKYDKVLVATGSKSKQLPFGANLNVDNLFTICKIDDLKKLSQYVKPNVNIVIIGANFIGCEIASSLIQAGANITMITDTSVPLENIVGKRVGSVFEKLLHSNNVKFIPNAKVNGYNTSKNKITEVVLQDQTIKADLIIEGVGATVNVDFLKCAQKCNNGTVKVDSEFKCVGCRDVFAAGDVVSYPYHLNGNLQFLLSKPGDEISIKHWNVALSHGQVAAKNMLGLQARMTIVPFFWSNFFKKGMRYAGVGEGAEDIVYEGNVDQCEFIAYYFKNKKPVALMSMGMNKVGAILGDALDKNCVPSLASLKLGAANSETMLQCMQKYCS</sequence>
<dbReference type="PRINTS" id="PR00368">
    <property type="entry name" value="FADPNR"/>
</dbReference>
<dbReference type="Pfam" id="PF07992">
    <property type="entry name" value="Pyr_redox_2"/>
    <property type="match status" value="1"/>
</dbReference>
<keyword evidence="8" id="KW-0408">Iron</keyword>
<keyword evidence="5" id="KW-0479">Metal-binding</keyword>
<dbReference type="Proteomes" id="UP001214638">
    <property type="component" value="Unassembled WGS sequence"/>
</dbReference>
<evidence type="ECO:0000259" key="10">
    <source>
        <dbReference type="PROSITE" id="PS51296"/>
    </source>
</evidence>
<dbReference type="InterPro" id="IPR023753">
    <property type="entry name" value="FAD/NAD-binding_dom"/>
</dbReference>
<dbReference type="Gene3D" id="2.102.10.10">
    <property type="entry name" value="Rieske [2Fe-2S] iron-sulphur domain"/>
    <property type="match status" value="1"/>
</dbReference>
<dbReference type="SUPFAM" id="SSF51905">
    <property type="entry name" value="FAD/NAD(P)-binding domain"/>
    <property type="match status" value="2"/>
</dbReference>
<dbReference type="GO" id="GO:0046872">
    <property type="term" value="F:metal ion binding"/>
    <property type="evidence" value="ECO:0007669"/>
    <property type="project" value="UniProtKB-KW"/>
</dbReference>
<dbReference type="PANTHER" id="PTHR43557:SF2">
    <property type="entry name" value="RIESKE DOMAIN-CONTAINING PROTEIN-RELATED"/>
    <property type="match status" value="1"/>
</dbReference>
<keyword evidence="12" id="KW-1185">Reference proteome</keyword>
<comment type="caution">
    <text evidence="11">The sequence shown here is derived from an EMBL/GenBank/DDBJ whole genome shotgun (WGS) entry which is preliminary data.</text>
</comment>
<evidence type="ECO:0000256" key="6">
    <source>
        <dbReference type="ARBA" id="ARBA00022827"/>
    </source>
</evidence>
<dbReference type="GO" id="GO:0005737">
    <property type="term" value="C:cytoplasm"/>
    <property type="evidence" value="ECO:0007669"/>
    <property type="project" value="TreeGrafter"/>
</dbReference>
<evidence type="ECO:0000256" key="8">
    <source>
        <dbReference type="ARBA" id="ARBA00023004"/>
    </source>
</evidence>
<proteinExistence type="inferred from homology"/>
<dbReference type="SUPFAM" id="SSF50022">
    <property type="entry name" value="ISP domain"/>
    <property type="match status" value="1"/>
</dbReference>
<dbReference type="GO" id="GO:0051537">
    <property type="term" value="F:2 iron, 2 sulfur cluster binding"/>
    <property type="evidence" value="ECO:0007669"/>
    <property type="project" value="UniProtKB-KW"/>
</dbReference>
<comment type="similarity">
    <text evidence="2">Belongs to the FAD-dependent oxidoreductase family.</text>
</comment>
<dbReference type="PRINTS" id="PR00411">
    <property type="entry name" value="PNDRDTASEI"/>
</dbReference>
<evidence type="ECO:0000256" key="2">
    <source>
        <dbReference type="ARBA" id="ARBA00006442"/>
    </source>
</evidence>
<dbReference type="RefSeq" id="XP_067802830.1">
    <property type="nucleotide sequence ID" value="XM_067947608.1"/>
</dbReference>
<dbReference type="Gene3D" id="3.50.50.60">
    <property type="entry name" value="FAD/NAD(P)-binding domain"/>
    <property type="match status" value="2"/>
</dbReference>
<evidence type="ECO:0000256" key="4">
    <source>
        <dbReference type="ARBA" id="ARBA00022714"/>
    </source>
</evidence>
<dbReference type="InterPro" id="IPR036188">
    <property type="entry name" value="FAD/NAD-bd_sf"/>
</dbReference>
<dbReference type="Gene3D" id="3.30.390.30">
    <property type="match status" value="1"/>
</dbReference>
<dbReference type="AlphaFoldDB" id="A0AAD9PKF0"/>
<feature type="domain" description="Rieske" evidence="10">
    <location>
        <begin position="71"/>
        <end position="168"/>
    </location>
</feature>
<dbReference type="GO" id="GO:0016651">
    <property type="term" value="F:oxidoreductase activity, acting on NAD(P)H"/>
    <property type="evidence" value="ECO:0007669"/>
    <property type="project" value="TreeGrafter"/>
</dbReference>
<dbReference type="InterPro" id="IPR050446">
    <property type="entry name" value="FAD-oxidoreductase/Apoptosis"/>
</dbReference>
<organism evidence="11 12">
    <name type="scientific">Babesia duncani</name>
    <dbReference type="NCBI Taxonomy" id="323732"/>
    <lineage>
        <taxon>Eukaryota</taxon>
        <taxon>Sar</taxon>
        <taxon>Alveolata</taxon>
        <taxon>Apicomplexa</taxon>
        <taxon>Aconoidasida</taxon>
        <taxon>Piroplasmida</taxon>
        <taxon>Babesiidae</taxon>
        <taxon>Babesia</taxon>
    </lineage>
</organism>
<keyword evidence="4" id="KW-0001">2Fe-2S</keyword>
<protein>
    <submittedName>
        <fullName evidence="11">Bifunctional FAD-NAD(P)-binding domain superfamily/FAD-NAD-linked reductase</fullName>
    </submittedName>
</protein>
<dbReference type="SUPFAM" id="SSF55424">
    <property type="entry name" value="FAD/NAD-linked reductases, dimerisation (C-terminal) domain"/>
    <property type="match status" value="1"/>
</dbReference>
<dbReference type="PROSITE" id="PS51296">
    <property type="entry name" value="RIESKE"/>
    <property type="match status" value="1"/>
</dbReference>
<evidence type="ECO:0000256" key="1">
    <source>
        <dbReference type="ARBA" id="ARBA00001974"/>
    </source>
</evidence>
<evidence type="ECO:0000256" key="5">
    <source>
        <dbReference type="ARBA" id="ARBA00022723"/>
    </source>
</evidence>
<dbReference type="KEGG" id="bdw:94336883"/>
<evidence type="ECO:0000256" key="3">
    <source>
        <dbReference type="ARBA" id="ARBA00022630"/>
    </source>
</evidence>
<comment type="cofactor">
    <cofactor evidence="1">
        <name>FAD</name>
        <dbReference type="ChEBI" id="CHEBI:57692"/>
    </cofactor>
</comment>
<dbReference type="InterPro" id="IPR017941">
    <property type="entry name" value="Rieske_2Fe-2S"/>
</dbReference>